<proteinExistence type="predicted"/>
<dbReference type="Pfam" id="PF06347">
    <property type="entry name" value="SH3_4"/>
    <property type="match status" value="2"/>
</dbReference>
<reference evidence="2" key="2">
    <citation type="submission" date="2020-09" db="EMBL/GenBank/DDBJ databases">
        <authorList>
            <person name="Sun Q."/>
            <person name="Kim S."/>
        </authorList>
    </citation>
    <scope>NUCLEOTIDE SEQUENCE</scope>
    <source>
        <strain evidence="2">KCTC 32255</strain>
    </source>
</reference>
<evidence type="ECO:0000256" key="1">
    <source>
        <dbReference type="SAM" id="SignalP"/>
    </source>
</evidence>
<comment type="caution">
    <text evidence="2">The sequence shown here is derived from an EMBL/GenBank/DDBJ whole genome shotgun (WGS) entry which is preliminary data.</text>
</comment>
<evidence type="ECO:0008006" key="4">
    <source>
        <dbReference type="Google" id="ProtNLM"/>
    </source>
</evidence>
<protein>
    <recommendedName>
        <fullName evidence="4">SH3b domain-containing protein</fullName>
    </recommendedName>
</protein>
<dbReference type="InterPro" id="IPR010466">
    <property type="entry name" value="DUF1058"/>
</dbReference>
<dbReference type="EMBL" id="BMZA01000002">
    <property type="protein sequence ID" value="GGY96184.1"/>
    <property type="molecule type" value="Genomic_DNA"/>
</dbReference>
<evidence type="ECO:0000313" key="2">
    <source>
        <dbReference type="EMBL" id="GGY96184.1"/>
    </source>
</evidence>
<feature type="chain" id="PRO_5036768515" description="SH3b domain-containing protein" evidence="1">
    <location>
        <begin position="23"/>
        <end position="158"/>
    </location>
</feature>
<organism evidence="2 3">
    <name type="scientific">Novosphingobium colocasiae</name>
    <dbReference type="NCBI Taxonomy" id="1256513"/>
    <lineage>
        <taxon>Bacteria</taxon>
        <taxon>Pseudomonadati</taxon>
        <taxon>Pseudomonadota</taxon>
        <taxon>Alphaproteobacteria</taxon>
        <taxon>Sphingomonadales</taxon>
        <taxon>Sphingomonadaceae</taxon>
        <taxon>Novosphingobium</taxon>
    </lineage>
</organism>
<evidence type="ECO:0000313" key="3">
    <source>
        <dbReference type="Proteomes" id="UP000648075"/>
    </source>
</evidence>
<dbReference type="Gene3D" id="2.30.30.40">
    <property type="entry name" value="SH3 Domains"/>
    <property type="match status" value="1"/>
</dbReference>
<gene>
    <name evidence="2" type="ORF">GCM10011614_08680</name>
</gene>
<name>A0A918PAL4_9SPHN</name>
<feature type="signal peptide" evidence="1">
    <location>
        <begin position="1"/>
        <end position="22"/>
    </location>
</feature>
<sequence length="158" mass="17754">MKRPLLSAIALASLVICAPARADEDDKVPYWATIDTDLANLRVGPGDSYRIDWVYRRLHLPVKVVRREGPWRLIEDPDGTQGWMRDLLLSRQRGGIVKGKELVAMRVKPDDSAPIAWRIEPGVVGVMPEDCKQSWCLFDVNGHKGFVHETQLWGTGAP</sequence>
<dbReference type="Proteomes" id="UP000648075">
    <property type="component" value="Unassembled WGS sequence"/>
</dbReference>
<dbReference type="AlphaFoldDB" id="A0A918PAL4"/>
<keyword evidence="3" id="KW-1185">Reference proteome</keyword>
<reference evidence="2" key="1">
    <citation type="journal article" date="2014" name="Int. J. Syst. Evol. Microbiol.">
        <title>Complete genome sequence of Corynebacterium casei LMG S-19264T (=DSM 44701T), isolated from a smear-ripened cheese.</title>
        <authorList>
            <consortium name="US DOE Joint Genome Institute (JGI-PGF)"/>
            <person name="Walter F."/>
            <person name="Albersmeier A."/>
            <person name="Kalinowski J."/>
            <person name="Ruckert C."/>
        </authorList>
    </citation>
    <scope>NUCLEOTIDE SEQUENCE</scope>
    <source>
        <strain evidence="2">KCTC 32255</strain>
    </source>
</reference>
<keyword evidence="1" id="KW-0732">Signal</keyword>
<accession>A0A918PAL4</accession>